<evidence type="ECO:0000256" key="4">
    <source>
        <dbReference type="ARBA" id="ARBA00022989"/>
    </source>
</evidence>
<comment type="similarity">
    <text evidence="2 6">Belongs to the CDC50/LEM3 family.</text>
</comment>
<dbReference type="VEuPathDB" id="TriTrypDB:BSAL_17310"/>
<evidence type="ECO:0000256" key="3">
    <source>
        <dbReference type="ARBA" id="ARBA00022692"/>
    </source>
</evidence>
<evidence type="ECO:0008006" key="11">
    <source>
        <dbReference type="Google" id="ProtNLM"/>
    </source>
</evidence>
<dbReference type="InterPro" id="IPR005045">
    <property type="entry name" value="CDC50/LEM3_fam"/>
</dbReference>
<dbReference type="GO" id="GO:0005886">
    <property type="term" value="C:plasma membrane"/>
    <property type="evidence" value="ECO:0007669"/>
    <property type="project" value="TreeGrafter"/>
</dbReference>
<dbReference type="GO" id="GO:0005783">
    <property type="term" value="C:endoplasmic reticulum"/>
    <property type="evidence" value="ECO:0007669"/>
    <property type="project" value="TreeGrafter"/>
</dbReference>
<dbReference type="GO" id="GO:0005794">
    <property type="term" value="C:Golgi apparatus"/>
    <property type="evidence" value="ECO:0007669"/>
    <property type="project" value="TreeGrafter"/>
</dbReference>
<evidence type="ECO:0000256" key="2">
    <source>
        <dbReference type="ARBA" id="ARBA00009457"/>
    </source>
</evidence>
<dbReference type="Pfam" id="PF03381">
    <property type="entry name" value="CDC50"/>
    <property type="match status" value="1"/>
</dbReference>
<accession>A0A0S4JJY0</accession>
<evidence type="ECO:0000256" key="6">
    <source>
        <dbReference type="PIRNR" id="PIRNR015840"/>
    </source>
</evidence>
<gene>
    <name evidence="9" type="ORF">BSAL_17310</name>
</gene>
<dbReference type="EMBL" id="CYKH01001672">
    <property type="protein sequence ID" value="CUG88792.1"/>
    <property type="molecule type" value="Genomic_DNA"/>
</dbReference>
<evidence type="ECO:0000256" key="7">
    <source>
        <dbReference type="SAM" id="MobiDB-lite"/>
    </source>
</evidence>
<organism evidence="9 10">
    <name type="scientific">Bodo saltans</name>
    <name type="common">Flagellated protozoan</name>
    <dbReference type="NCBI Taxonomy" id="75058"/>
    <lineage>
        <taxon>Eukaryota</taxon>
        <taxon>Discoba</taxon>
        <taxon>Euglenozoa</taxon>
        <taxon>Kinetoplastea</taxon>
        <taxon>Metakinetoplastina</taxon>
        <taxon>Eubodonida</taxon>
        <taxon>Bodonidae</taxon>
        <taxon>Bodo</taxon>
    </lineage>
</organism>
<keyword evidence="10" id="KW-1185">Reference proteome</keyword>
<evidence type="ECO:0000256" key="8">
    <source>
        <dbReference type="SAM" id="Phobius"/>
    </source>
</evidence>
<dbReference type="PANTHER" id="PTHR10926">
    <property type="entry name" value="CELL CYCLE CONTROL PROTEIN 50"/>
    <property type="match status" value="1"/>
</dbReference>
<keyword evidence="4 8" id="KW-1133">Transmembrane helix</keyword>
<dbReference type="AlphaFoldDB" id="A0A0S4JJY0"/>
<feature type="transmembrane region" description="Helical" evidence="8">
    <location>
        <begin position="48"/>
        <end position="69"/>
    </location>
</feature>
<protein>
    <recommendedName>
        <fullName evidence="11">Transmembrane protein</fullName>
    </recommendedName>
</protein>
<keyword evidence="3 8" id="KW-0812">Transmembrane</keyword>
<reference evidence="10" key="1">
    <citation type="submission" date="2015-09" db="EMBL/GenBank/DDBJ databases">
        <authorList>
            <consortium name="Pathogen Informatics"/>
        </authorList>
    </citation>
    <scope>NUCLEOTIDE SEQUENCE [LARGE SCALE GENOMIC DNA]</scope>
    <source>
        <strain evidence="10">Lake Konstanz</strain>
    </source>
</reference>
<keyword evidence="5 6" id="KW-0472">Membrane</keyword>
<evidence type="ECO:0000313" key="9">
    <source>
        <dbReference type="EMBL" id="CUG88792.1"/>
    </source>
</evidence>
<evidence type="ECO:0000256" key="1">
    <source>
        <dbReference type="ARBA" id="ARBA00004141"/>
    </source>
</evidence>
<dbReference type="PIRSF" id="PIRSF015840">
    <property type="entry name" value="DUF284_TM_euk"/>
    <property type="match status" value="1"/>
</dbReference>
<proteinExistence type="inferred from homology"/>
<dbReference type="PANTHER" id="PTHR10926:SF0">
    <property type="entry name" value="CDC50, ISOFORM A"/>
    <property type="match status" value="1"/>
</dbReference>
<dbReference type="OrthoDB" id="340608at2759"/>
<evidence type="ECO:0000256" key="5">
    <source>
        <dbReference type="ARBA" id="ARBA00023136"/>
    </source>
</evidence>
<comment type="subcellular location">
    <subcellularLocation>
        <location evidence="1">Membrane</location>
        <topology evidence="1">Multi-pass membrane protein</topology>
    </subcellularLocation>
</comment>
<feature type="region of interest" description="Disordered" evidence="7">
    <location>
        <begin position="1"/>
        <end position="27"/>
    </location>
</feature>
<name>A0A0S4JJY0_BODSA</name>
<evidence type="ECO:0000313" key="10">
    <source>
        <dbReference type="Proteomes" id="UP000051952"/>
    </source>
</evidence>
<sequence length="405" mass="44834">MSAPLNAEGTAVAVETPQASTLKNRPEDTNFKQQRIPAWQPVMSPPCAIATLCIVGIVFIVIGAIVVVSSDNVQVVEIRYDQEQNCDYTQRVRPSPTESRTNYLNSSSNQQYWACEGVVMRFTVPKTMTQPVNIYYKLENMNQNHRTYAKSQNVLQLAGENVATGDASDCSPFLHLNEYNPLNGSSVVELNNGNGNPDSIVDAANAMYNPCGLIAWSMFNDSFVLRNELANSSSVICETSNYLADGTPTGPIGTCSKSGIAWSSDPGIKFTTPVSIPGAVVTSSGWDIDSSNATTNSDYSTGWGYYLQRGWYMGEPGHRIPDPNDEDLMVWMRLALLADFRKLYRIVHQDIPPGTYSFTIFQRFDVRSFSGKKSVILTTNNWLPPVLMTNPPDMNRQPTQTRHQP</sequence>
<dbReference type="Proteomes" id="UP000051952">
    <property type="component" value="Unassembled WGS sequence"/>
</dbReference>